<evidence type="ECO:0000256" key="1">
    <source>
        <dbReference type="ARBA" id="ARBA00034120"/>
    </source>
</evidence>
<dbReference type="InterPro" id="IPR043502">
    <property type="entry name" value="DNA/RNA_pol_sf"/>
</dbReference>
<dbReference type="Pfam" id="PF00078">
    <property type="entry name" value="RVT_1"/>
    <property type="match status" value="1"/>
</dbReference>
<evidence type="ECO:0000259" key="2">
    <source>
        <dbReference type="PROSITE" id="PS50878"/>
    </source>
</evidence>
<name>A0A847R651_9GAMM</name>
<dbReference type="InterPro" id="IPR042095">
    <property type="entry name" value="SUMF_sf"/>
</dbReference>
<dbReference type="InterPro" id="IPR000477">
    <property type="entry name" value="RT_dom"/>
</dbReference>
<comment type="caution">
    <text evidence="3">The sequence shown here is derived from an EMBL/GenBank/DDBJ whole genome shotgun (WGS) entry which is preliminary data.</text>
</comment>
<evidence type="ECO:0000313" key="4">
    <source>
        <dbReference type="Proteomes" id="UP000586067"/>
    </source>
</evidence>
<dbReference type="AlphaFoldDB" id="A0A847R651"/>
<feature type="domain" description="Reverse transcriptase" evidence="2">
    <location>
        <begin position="127"/>
        <end position="355"/>
    </location>
</feature>
<accession>A0A847R651</accession>
<evidence type="ECO:0000313" key="3">
    <source>
        <dbReference type="EMBL" id="NLQ17546.1"/>
    </source>
</evidence>
<reference evidence="3 4" key="1">
    <citation type="submission" date="2020-04" db="EMBL/GenBank/DDBJ databases">
        <title>Marinomonas sp. M1K-6 isolated from the deep seawater of the Mariana Trench.</title>
        <authorList>
            <person name="Li Y."/>
        </authorList>
    </citation>
    <scope>NUCLEOTIDE SEQUENCE [LARGE SCALE GENOMIC DNA]</scope>
    <source>
        <strain evidence="3 4">M1K-6</strain>
    </source>
</reference>
<keyword evidence="4" id="KW-1185">Reference proteome</keyword>
<proteinExistence type="inferred from homology"/>
<dbReference type="PROSITE" id="PS50878">
    <property type="entry name" value="RT_POL"/>
    <property type="match status" value="1"/>
</dbReference>
<protein>
    <submittedName>
        <fullName evidence="3">RNA-dependent DNA polymerase</fullName>
    </submittedName>
</protein>
<dbReference type="PANTHER" id="PTHR34047">
    <property type="entry name" value="NUCLEAR INTRON MATURASE 1, MITOCHONDRIAL-RELATED"/>
    <property type="match status" value="1"/>
</dbReference>
<sequence>MNKRNRFPLRGGNWNNGSNAGLGALNLNNARSNANTNIGFRPALDNARNSNAKACCQCGHEKDAASSPIGGTRITSLDASSECLYEQIYQFENILNAAYQCRLGKTTNTAVLSFFNNLEENVINIQNELVWQMYQMSLYHHFYVFEPKRRLISAPHFRDRVVHRAIYNIIEPLFDRQYIYDSYACRKGKGTHKGADRAQSFVQQVERKHGKAYALKADISKYFSSIDHSILKSILDQKLRCQRTKALLFYIIDNSPSDAPGVGIPLGNLTSQVFANVYLHELDWFVKHTLKAPKYMRYMDDFTIVHHDKAQLHAWREQIERFLWSKLRLQTNSKTQVFPIAKHNGRALDFLGYRIYSTHRLLRKCSVKRIKTKLRKFQKKYAAGEVDLIDIQQNIQSWLGHARHASTQRLTQKLLSIKLKRGKDGTDIHF</sequence>
<comment type="similarity">
    <text evidence="1">Belongs to the bacterial reverse transcriptase family.</text>
</comment>
<dbReference type="EMBL" id="JABAEK010000006">
    <property type="protein sequence ID" value="NLQ17546.1"/>
    <property type="molecule type" value="Genomic_DNA"/>
</dbReference>
<dbReference type="Gene3D" id="3.90.1580.10">
    <property type="entry name" value="paralog of FGE (formylglycine-generating enzyme)"/>
    <property type="match status" value="1"/>
</dbReference>
<dbReference type="Proteomes" id="UP000586067">
    <property type="component" value="Unassembled WGS sequence"/>
</dbReference>
<dbReference type="PANTHER" id="PTHR34047:SF8">
    <property type="entry name" value="PROTEIN YKFC"/>
    <property type="match status" value="1"/>
</dbReference>
<dbReference type="SUPFAM" id="SSF56672">
    <property type="entry name" value="DNA/RNA polymerases"/>
    <property type="match status" value="1"/>
</dbReference>
<dbReference type="InterPro" id="IPR051083">
    <property type="entry name" value="GrpII_Intron_Splice-Mob/Def"/>
</dbReference>
<gene>
    <name evidence="3" type="ORF">HGG82_07880</name>
</gene>
<organism evidence="3 4">
    <name type="scientific">Marinomonas profundi</name>
    <dbReference type="NCBI Taxonomy" id="2726122"/>
    <lineage>
        <taxon>Bacteria</taxon>
        <taxon>Pseudomonadati</taxon>
        <taxon>Pseudomonadota</taxon>
        <taxon>Gammaproteobacteria</taxon>
        <taxon>Oceanospirillales</taxon>
        <taxon>Oceanospirillaceae</taxon>
        <taxon>Marinomonas</taxon>
    </lineage>
</organism>
<dbReference type="CDD" id="cd01651">
    <property type="entry name" value="RT_G2_intron"/>
    <property type="match status" value="1"/>
</dbReference>